<evidence type="ECO:0000256" key="8">
    <source>
        <dbReference type="ARBA" id="ARBA00047761"/>
    </source>
</evidence>
<accession>A0A8T2VAR2</accession>
<organism evidence="13 14">
    <name type="scientific">Ceratopteris richardii</name>
    <name type="common">Triangle waterfern</name>
    <dbReference type="NCBI Taxonomy" id="49495"/>
    <lineage>
        <taxon>Eukaryota</taxon>
        <taxon>Viridiplantae</taxon>
        <taxon>Streptophyta</taxon>
        <taxon>Embryophyta</taxon>
        <taxon>Tracheophyta</taxon>
        <taxon>Polypodiopsida</taxon>
        <taxon>Polypodiidae</taxon>
        <taxon>Polypodiales</taxon>
        <taxon>Pteridineae</taxon>
        <taxon>Pteridaceae</taxon>
        <taxon>Parkerioideae</taxon>
        <taxon>Ceratopteris</taxon>
    </lineage>
</organism>
<gene>
    <name evidence="13" type="ORF">KP509_03G102200</name>
</gene>
<dbReference type="AlphaFoldDB" id="A0A8T2VAR2"/>
<dbReference type="SUPFAM" id="SSF52799">
    <property type="entry name" value="(Phosphotyrosine protein) phosphatases II"/>
    <property type="match status" value="1"/>
</dbReference>
<dbReference type="EMBL" id="CM035408">
    <property type="protein sequence ID" value="KAH7442746.1"/>
    <property type="molecule type" value="Genomic_DNA"/>
</dbReference>
<keyword evidence="14" id="KW-1185">Reference proteome</keyword>
<dbReference type="Proteomes" id="UP000825935">
    <property type="component" value="Chromosome 3"/>
</dbReference>
<dbReference type="GO" id="GO:0005634">
    <property type="term" value="C:nucleus"/>
    <property type="evidence" value="ECO:0007669"/>
    <property type="project" value="UniProtKB-SubCell"/>
</dbReference>
<evidence type="ECO:0000256" key="10">
    <source>
        <dbReference type="ARBA" id="ARBA00051722"/>
    </source>
</evidence>
<evidence type="ECO:0000313" key="14">
    <source>
        <dbReference type="Proteomes" id="UP000825935"/>
    </source>
</evidence>
<evidence type="ECO:0000256" key="7">
    <source>
        <dbReference type="ARBA" id="ARBA00023242"/>
    </source>
</evidence>
<dbReference type="InterPro" id="IPR020422">
    <property type="entry name" value="TYR_PHOSPHATASE_DUAL_dom"/>
</dbReference>
<dbReference type="EMBL" id="CM035408">
    <property type="protein sequence ID" value="KAH7442745.1"/>
    <property type="molecule type" value="Genomic_DNA"/>
</dbReference>
<name>A0A8T2VAR2_CERRI</name>
<dbReference type="SMART" id="SM00195">
    <property type="entry name" value="DSPc"/>
    <property type="match status" value="1"/>
</dbReference>
<evidence type="ECO:0000259" key="11">
    <source>
        <dbReference type="PROSITE" id="PS50054"/>
    </source>
</evidence>
<evidence type="ECO:0000313" key="13">
    <source>
        <dbReference type="EMBL" id="KAH7442745.1"/>
    </source>
</evidence>
<keyword evidence="7" id="KW-0539">Nucleus</keyword>
<proteinExistence type="inferred from homology"/>
<dbReference type="InterPro" id="IPR000340">
    <property type="entry name" value="Dual-sp_phosphatase_cat-dom"/>
</dbReference>
<dbReference type="PROSITE" id="PS50054">
    <property type="entry name" value="TYR_PHOSPHATASE_DUAL"/>
    <property type="match status" value="1"/>
</dbReference>
<dbReference type="PANTHER" id="PTHR10159:SF511">
    <property type="entry name" value="DUAL SPECIFICITY PROTEIN PHOSPHATASE 1"/>
    <property type="match status" value="1"/>
</dbReference>
<dbReference type="OrthoDB" id="10252009at2759"/>
<evidence type="ECO:0000256" key="9">
    <source>
        <dbReference type="ARBA" id="ARBA00048336"/>
    </source>
</evidence>
<keyword evidence="4" id="KW-0963">Cytoplasm</keyword>
<dbReference type="OMA" id="MSIHFQA"/>
<dbReference type="GO" id="GO:0008330">
    <property type="term" value="F:protein tyrosine/threonine phosphatase activity"/>
    <property type="evidence" value="ECO:0007669"/>
    <property type="project" value="TreeGrafter"/>
</dbReference>
<sequence>MMNAFGIPDELLPTSVNGAYSEGFLKILRDTFLDKYRKDDNLPCEIREGLFLGSVGAAYNKEELLRLNITHILSVANMIEAVYPSDFKYKRVEVRDSADVNLEEHFEECFSFIDEARQNGNAVLVHCFAGRSRSVSIVIAYLMKTYGMKFMEAFDDVRSKRSQASPNPGFCLQLKKFERELSGEEQ</sequence>
<feature type="domain" description="Tyrosine specific protein phosphatases" evidence="12">
    <location>
        <begin position="104"/>
        <end position="161"/>
    </location>
</feature>
<comment type="catalytic activity">
    <reaction evidence="9">
        <text>O-phospho-L-threonyl-[protein] + H2O = L-threonyl-[protein] + phosphate</text>
        <dbReference type="Rhea" id="RHEA:47004"/>
        <dbReference type="Rhea" id="RHEA-COMP:11060"/>
        <dbReference type="Rhea" id="RHEA-COMP:11605"/>
        <dbReference type="ChEBI" id="CHEBI:15377"/>
        <dbReference type="ChEBI" id="CHEBI:30013"/>
        <dbReference type="ChEBI" id="CHEBI:43474"/>
        <dbReference type="ChEBI" id="CHEBI:61977"/>
        <dbReference type="EC" id="3.1.3.16"/>
    </reaction>
</comment>
<reference evidence="13" key="1">
    <citation type="submission" date="2021-08" db="EMBL/GenBank/DDBJ databases">
        <title>WGS assembly of Ceratopteris richardii.</title>
        <authorList>
            <person name="Marchant D.B."/>
            <person name="Chen G."/>
            <person name="Jenkins J."/>
            <person name="Shu S."/>
            <person name="Leebens-Mack J."/>
            <person name="Grimwood J."/>
            <person name="Schmutz J."/>
            <person name="Soltis P."/>
            <person name="Soltis D."/>
            <person name="Chen Z.-H."/>
        </authorList>
    </citation>
    <scope>NUCLEOTIDE SEQUENCE</scope>
    <source>
        <strain evidence="13">Whitten #5841</strain>
        <tissue evidence="13">Leaf</tissue>
    </source>
</reference>
<dbReference type="CDD" id="cd14498">
    <property type="entry name" value="DSP"/>
    <property type="match status" value="1"/>
</dbReference>
<dbReference type="Pfam" id="PF00782">
    <property type="entry name" value="DSPc"/>
    <property type="match status" value="1"/>
</dbReference>
<evidence type="ECO:0000259" key="12">
    <source>
        <dbReference type="PROSITE" id="PS50056"/>
    </source>
</evidence>
<dbReference type="GO" id="GO:0033550">
    <property type="term" value="F:MAP kinase tyrosine phosphatase activity"/>
    <property type="evidence" value="ECO:0007669"/>
    <property type="project" value="TreeGrafter"/>
</dbReference>
<evidence type="ECO:0000256" key="2">
    <source>
        <dbReference type="ARBA" id="ARBA00004496"/>
    </source>
</evidence>
<dbReference type="PANTHER" id="PTHR10159">
    <property type="entry name" value="DUAL SPECIFICITY PROTEIN PHOSPHATASE"/>
    <property type="match status" value="1"/>
</dbReference>
<keyword evidence="5" id="KW-0378">Hydrolase</keyword>
<dbReference type="GO" id="GO:0043409">
    <property type="term" value="P:negative regulation of MAPK cascade"/>
    <property type="evidence" value="ECO:0007669"/>
    <property type="project" value="TreeGrafter"/>
</dbReference>
<dbReference type="InterPro" id="IPR000387">
    <property type="entry name" value="Tyr_Pase_dom"/>
</dbReference>
<evidence type="ECO:0000256" key="5">
    <source>
        <dbReference type="ARBA" id="ARBA00022801"/>
    </source>
</evidence>
<dbReference type="Gene3D" id="3.90.190.10">
    <property type="entry name" value="Protein tyrosine phosphatase superfamily"/>
    <property type="match status" value="1"/>
</dbReference>
<evidence type="ECO:0000256" key="6">
    <source>
        <dbReference type="ARBA" id="ARBA00022912"/>
    </source>
</evidence>
<comment type="caution">
    <text evidence="13">The sequence shown here is derived from an EMBL/GenBank/DDBJ whole genome shotgun (WGS) entry which is preliminary data.</text>
</comment>
<dbReference type="FunFam" id="3.90.190.10:FF:000056">
    <property type="entry name" value="Dual specificity phosphatase 12"/>
    <property type="match status" value="1"/>
</dbReference>
<dbReference type="InterPro" id="IPR029021">
    <property type="entry name" value="Prot-tyrosine_phosphatase-like"/>
</dbReference>
<protein>
    <recommendedName>
        <fullName evidence="15">Dual specificity protein phosphatase 1</fullName>
    </recommendedName>
</protein>
<dbReference type="PROSITE" id="PS50056">
    <property type="entry name" value="TYR_PHOSPHATASE_2"/>
    <property type="match status" value="1"/>
</dbReference>
<comment type="subcellular location">
    <subcellularLocation>
        <location evidence="2">Cytoplasm</location>
    </subcellularLocation>
    <subcellularLocation>
        <location evidence="1">Nucleus</location>
    </subcellularLocation>
</comment>
<comment type="catalytic activity">
    <reaction evidence="8">
        <text>O-phospho-L-seryl-[protein] + H2O = L-seryl-[protein] + phosphate</text>
        <dbReference type="Rhea" id="RHEA:20629"/>
        <dbReference type="Rhea" id="RHEA-COMP:9863"/>
        <dbReference type="Rhea" id="RHEA-COMP:11604"/>
        <dbReference type="ChEBI" id="CHEBI:15377"/>
        <dbReference type="ChEBI" id="CHEBI:29999"/>
        <dbReference type="ChEBI" id="CHEBI:43474"/>
        <dbReference type="ChEBI" id="CHEBI:83421"/>
        <dbReference type="EC" id="3.1.3.16"/>
    </reaction>
</comment>
<dbReference type="GO" id="GO:0005737">
    <property type="term" value="C:cytoplasm"/>
    <property type="evidence" value="ECO:0007669"/>
    <property type="project" value="UniProtKB-SubCell"/>
</dbReference>
<dbReference type="GO" id="GO:0017017">
    <property type="term" value="F:MAP kinase tyrosine/serine/threonine phosphatase activity"/>
    <property type="evidence" value="ECO:0007669"/>
    <property type="project" value="TreeGrafter"/>
</dbReference>
<keyword evidence="6" id="KW-0904">Protein phosphatase</keyword>
<comment type="similarity">
    <text evidence="3">Belongs to the protein-tyrosine phosphatase family. Non-receptor class dual specificity subfamily.</text>
</comment>
<comment type="catalytic activity">
    <reaction evidence="10">
        <text>O-phospho-L-tyrosyl-[protein] + H2O = L-tyrosyl-[protein] + phosphate</text>
        <dbReference type="Rhea" id="RHEA:10684"/>
        <dbReference type="Rhea" id="RHEA-COMP:10136"/>
        <dbReference type="Rhea" id="RHEA-COMP:20101"/>
        <dbReference type="ChEBI" id="CHEBI:15377"/>
        <dbReference type="ChEBI" id="CHEBI:43474"/>
        <dbReference type="ChEBI" id="CHEBI:46858"/>
        <dbReference type="ChEBI" id="CHEBI:61978"/>
        <dbReference type="EC" id="3.1.3.48"/>
    </reaction>
</comment>
<evidence type="ECO:0000256" key="3">
    <source>
        <dbReference type="ARBA" id="ARBA00008601"/>
    </source>
</evidence>
<evidence type="ECO:0000256" key="4">
    <source>
        <dbReference type="ARBA" id="ARBA00022490"/>
    </source>
</evidence>
<evidence type="ECO:0008006" key="15">
    <source>
        <dbReference type="Google" id="ProtNLM"/>
    </source>
</evidence>
<dbReference type="GO" id="GO:0004722">
    <property type="term" value="F:protein serine/threonine phosphatase activity"/>
    <property type="evidence" value="ECO:0007669"/>
    <property type="project" value="UniProtKB-EC"/>
</dbReference>
<feature type="domain" description="Tyrosine-protein phosphatase" evidence="11">
    <location>
        <begin position="42"/>
        <end position="183"/>
    </location>
</feature>
<evidence type="ECO:0000256" key="1">
    <source>
        <dbReference type="ARBA" id="ARBA00004123"/>
    </source>
</evidence>